<feature type="transmembrane region" description="Helical" evidence="1">
    <location>
        <begin position="20"/>
        <end position="38"/>
    </location>
</feature>
<gene>
    <name evidence="3" type="ORF">MTR62_14590</name>
</gene>
<dbReference type="InterPro" id="IPR036691">
    <property type="entry name" value="Endo/exonu/phosph_ase_sf"/>
</dbReference>
<evidence type="ECO:0000256" key="1">
    <source>
        <dbReference type="SAM" id="Phobius"/>
    </source>
</evidence>
<proteinExistence type="predicted"/>
<keyword evidence="3" id="KW-0255">Endonuclease</keyword>
<evidence type="ECO:0000313" key="4">
    <source>
        <dbReference type="Proteomes" id="UP001162881"/>
    </source>
</evidence>
<sequence>MIAPGLSELWPWFDLAALVQRPAAFAGLAGAAGLVWALRSWALRGLALFAAIALCFAIPLRGTLPERCPAGAGTLRIAWINAQGARHPEQIVDWIAAEKPQIVGFAEVRRVPPPLAAYLLVHLPYTQNCLGNGHCSTALYARERPVGARALARGDPENRKTLSGAALEYARMGGGGQGRIAAVHLSRPTSAAQQARELQQLESRMPIDADTVVVGDFNLSVRMTLLTRFAERHRLSLVLADRPTWPTVWRGRRVGGLWQIDQLLLGRNWRAKSMRASPFLGSDHRGFVADLCHISAM</sequence>
<dbReference type="SUPFAM" id="SSF56219">
    <property type="entry name" value="DNase I-like"/>
    <property type="match status" value="1"/>
</dbReference>
<reference evidence="3" key="1">
    <citation type="submission" date="2022-03" db="EMBL/GenBank/DDBJ databases">
        <title>Identification of a novel bacterium isolated from mangrove sediments.</title>
        <authorList>
            <person name="Pan X."/>
        </authorList>
    </citation>
    <scope>NUCLEOTIDE SEQUENCE</scope>
    <source>
        <strain evidence="3">B1949</strain>
    </source>
</reference>
<keyword evidence="3" id="KW-0540">Nuclease</keyword>
<keyword evidence="1" id="KW-0812">Transmembrane</keyword>
<dbReference type="GO" id="GO:0004519">
    <property type="term" value="F:endonuclease activity"/>
    <property type="evidence" value="ECO:0007669"/>
    <property type="project" value="UniProtKB-KW"/>
</dbReference>
<comment type="caution">
    <text evidence="3">The sequence shown here is derived from an EMBL/GenBank/DDBJ whole genome shotgun (WGS) entry which is preliminary data.</text>
</comment>
<dbReference type="InterPro" id="IPR005135">
    <property type="entry name" value="Endo/exonuclease/phosphatase"/>
</dbReference>
<organism evidence="3 4">
    <name type="scientific">Novosphingobium organovorum</name>
    <dbReference type="NCBI Taxonomy" id="2930092"/>
    <lineage>
        <taxon>Bacteria</taxon>
        <taxon>Pseudomonadati</taxon>
        <taxon>Pseudomonadota</taxon>
        <taxon>Alphaproteobacteria</taxon>
        <taxon>Sphingomonadales</taxon>
        <taxon>Sphingomonadaceae</taxon>
        <taxon>Novosphingobium</taxon>
    </lineage>
</organism>
<dbReference type="EMBL" id="JALHLF010000066">
    <property type="protein sequence ID" value="MCJ2183913.1"/>
    <property type="molecule type" value="Genomic_DNA"/>
</dbReference>
<keyword evidence="1" id="KW-1133">Transmembrane helix</keyword>
<evidence type="ECO:0000259" key="2">
    <source>
        <dbReference type="Pfam" id="PF03372"/>
    </source>
</evidence>
<dbReference type="Proteomes" id="UP001162881">
    <property type="component" value="Unassembled WGS sequence"/>
</dbReference>
<feature type="transmembrane region" description="Helical" evidence="1">
    <location>
        <begin position="45"/>
        <end position="64"/>
    </location>
</feature>
<protein>
    <submittedName>
        <fullName evidence="3">Endonuclease/exonuclease/phosphatase family protein</fullName>
    </submittedName>
</protein>
<keyword evidence="3" id="KW-0378">Hydrolase</keyword>
<keyword evidence="4" id="KW-1185">Reference proteome</keyword>
<dbReference type="Pfam" id="PF03372">
    <property type="entry name" value="Exo_endo_phos"/>
    <property type="match status" value="1"/>
</dbReference>
<accession>A0ABT0BFU8</accession>
<keyword evidence="1" id="KW-0472">Membrane</keyword>
<feature type="domain" description="Endonuclease/exonuclease/phosphatase" evidence="2">
    <location>
        <begin position="80"/>
        <end position="284"/>
    </location>
</feature>
<dbReference type="Gene3D" id="3.60.10.10">
    <property type="entry name" value="Endonuclease/exonuclease/phosphatase"/>
    <property type="match status" value="1"/>
</dbReference>
<evidence type="ECO:0000313" key="3">
    <source>
        <dbReference type="EMBL" id="MCJ2183913.1"/>
    </source>
</evidence>
<name>A0ABT0BFU8_9SPHN</name>